<dbReference type="InterPro" id="IPR015915">
    <property type="entry name" value="Kelch-typ_b-propeller"/>
</dbReference>
<reference evidence="1 2" key="1">
    <citation type="submission" date="2021-06" db="EMBL/GenBank/DDBJ databases">
        <authorList>
            <person name="Kallberg Y."/>
            <person name="Tangrot J."/>
            <person name="Rosling A."/>
        </authorList>
    </citation>
    <scope>NUCLEOTIDE SEQUENCE [LARGE SCALE GENOMIC DNA]</scope>
    <source>
        <strain evidence="1 2">120-4 pot B 10/14</strain>
    </source>
</reference>
<organism evidence="1 2">
    <name type="scientific">Gigaspora margarita</name>
    <dbReference type="NCBI Taxonomy" id="4874"/>
    <lineage>
        <taxon>Eukaryota</taxon>
        <taxon>Fungi</taxon>
        <taxon>Fungi incertae sedis</taxon>
        <taxon>Mucoromycota</taxon>
        <taxon>Glomeromycotina</taxon>
        <taxon>Glomeromycetes</taxon>
        <taxon>Diversisporales</taxon>
        <taxon>Gigasporaceae</taxon>
        <taxon>Gigaspora</taxon>
    </lineage>
</organism>
<name>A0ABN7VCA1_GIGMA</name>
<dbReference type="Gene3D" id="2.120.10.80">
    <property type="entry name" value="Kelch-type beta propeller"/>
    <property type="match status" value="1"/>
</dbReference>
<evidence type="ECO:0000313" key="1">
    <source>
        <dbReference type="EMBL" id="CAG8755820.1"/>
    </source>
</evidence>
<proteinExistence type="predicted"/>
<gene>
    <name evidence="1" type="ORF">GMARGA_LOCUS16896</name>
</gene>
<accession>A0ABN7VCA1</accession>
<dbReference type="SUPFAM" id="SSF117281">
    <property type="entry name" value="Kelch motif"/>
    <property type="match status" value="1"/>
</dbReference>
<sequence>MSFSNILDIETYQWTARNISNSNNLTLTSHTATLVNNYMIVAFGVYDNKVNINASSSMYILDISQRDSYKWVIEFIS</sequence>
<dbReference type="Proteomes" id="UP000789901">
    <property type="component" value="Unassembled WGS sequence"/>
</dbReference>
<keyword evidence="2" id="KW-1185">Reference proteome</keyword>
<evidence type="ECO:0000313" key="2">
    <source>
        <dbReference type="Proteomes" id="UP000789901"/>
    </source>
</evidence>
<comment type="caution">
    <text evidence="1">The sequence shown here is derived from an EMBL/GenBank/DDBJ whole genome shotgun (WGS) entry which is preliminary data.</text>
</comment>
<dbReference type="EMBL" id="CAJVQB010012483">
    <property type="protein sequence ID" value="CAG8755820.1"/>
    <property type="molecule type" value="Genomic_DNA"/>
</dbReference>
<protein>
    <submittedName>
        <fullName evidence="1">21105_t:CDS:1</fullName>
    </submittedName>
</protein>
<feature type="non-terminal residue" evidence="1">
    <location>
        <position position="77"/>
    </location>
</feature>